<evidence type="ECO:0000313" key="2">
    <source>
        <dbReference type="Proteomes" id="UP000661112"/>
    </source>
</evidence>
<reference evidence="1 2" key="1">
    <citation type="journal article" date="2020" name="ISME J.">
        <title>Comparative genomics reveals insights into cyanobacterial evolution and habitat adaptation.</title>
        <authorList>
            <person name="Chen M.Y."/>
            <person name="Teng W.K."/>
            <person name="Zhao L."/>
            <person name="Hu C.X."/>
            <person name="Zhou Y.K."/>
            <person name="Han B.P."/>
            <person name="Song L.R."/>
            <person name="Shu W.S."/>
        </authorList>
    </citation>
    <scope>NUCLEOTIDE SEQUENCE [LARGE SCALE GENOMIC DNA]</scope>
    <source>
        <strain evidence="1 2">FACHB-119</strain>
    </source>
</reference>
<dbReference type="RefSeq" id="WP_190477253.1">
    <property type="nucleotide sequence ID" value="NZ_JACJSG010000042.1"/>
</dbReference>
<organism evidence="1 2">
    <name type="scientific">Anabaena azotica FACHB-119</name>
    <dbReference type="NCBI Taxonomy" id="947527"/>
    <lineage>
        <taxon>Bacteria</taxon>
        <taxon>Bacillati</taxon>
        <taxon>Cyanobacteriota</taxon>
        <taxon>Cyanophyceae</taxon>
        <taxon>Nostocales</taxon>
        <taxon>Nostocaceae</taxon>
        <taxon>Anabaena</taxon>
        <taxon>Anabaena azotica</taxon>
    </lineage>
</organism>
<dbReference type="Proteomes" id="UP000661112">
    <property type="component" value="Unassembled WGS sequence"/>
</dbReference>
<sequence>MPQKTIELRIQGNSIVIKAPFDRNLIEDIKVIPKTQRRWADPEWILALIDPNQQPDQETNLEYLIRVCRENAKRLGWRFVDYSASSEAEIKADKAKSTEELIDEFLAVVDELPNGALKLIRWFRDRLQLQLNYYLSEEVGGYDLFMRLYNASQEAFKLGLMMSGESRADWGFVFNIPYRDRVIRKLGEKNTTFIKYHHDLVPVRQFDDRVVHFHKGEEHYFGIPMSECDPSEINWQSQSWELFDIGNTVYWVCETKKFVDAWAMASKYSVAHFGGNFGLVYERPEQLSNRVTLFHLEEWLEAHIQKLAEMPPVCRSAAPWKYRAGAWGHPLDHYFDKGVVQPQIRELIESQKVIKAQEAVDSDRANAIELAKAKLRGYTKAELLKKYSSFLKSSWDKERILSTICTQEFAEKILELPVLET</sequence>
<name>A0ABR8D9T6_9NOST</name>
<dbReference type="EMBL" id="JACJSG010000042">
    <property type="protein sequence ID" value="MBD2503957.1"/>
    <property type="molecule type" value="Genomic_DNA"/>
</dbReference>
<keyword evidence="2" id="KW-1185">Reference proteome</keyword>
<protein>
    <submittedName>
        <fullName evidence="1">Uncharacterized protein</fullName>
    </submittedName>
</protein>
<evidence type="ECO:0000313" key="1">
    <source>
        <dbReference type="EMBL" id="MBD2503957.1"/>
    </source>
</evidence>
<accession>A0ABR8D9T6</accession>
<proteinExistence type="predicted"/>
<gene>
    <name evidence="1" type="ORF">H6G83_25675</name>
</gene>
<comment type="caution">
    <text evidence="1">The sequence shown here is derived from an EMBL/GenBank/DDBJ whole genome shotgun (WGS) entry which is preliminary data.</text>
</comment>